<comment type="caution">
    <text evidence="2">The sequence shown here is derived from an EMBL/GenBank/DDBJ whole genome shotgun (WGS) entry which is preliminary data.</text>
</comment>
<name>A0ABQ6B2Q2_9BRAD</name>
<dbReference type="Proteomes" id="UP001156905">
    <property type="component" value="Unassembled WGS sequence"/>
</dbReference>
<protein>
    <recommendedName>
        <fullName evidence="1">ABM domain-containing protein</fullName>
    </recommendedName>
</protein>
<dbReference type="SUPFAM" id="SSF54909">
    <property type="entry name" value="Dimeric alpha+beta barrel"/>
    <property type="match status" value="1"/>
</dbReference>
<feature type="domain" description="ABM" evidence="1">
    <location>
        <begin position="4"/>
        <end position="93"/>
    </location>
</feature>
<dbReference type="InterPro" id="IPR011008">
    <property type="entry name" value="Dimeric_a/b-barrel"/>
</dbReference>
<dbReference type="InterPro" id="IPR007138">
    <property type="entry name" value="ABM_dom"/>
</dbReference>
<organism evidence="2 3">
    <name type="scientific">Bradyrhizobium iriomotense</name>
    <dbReference type="NCBI Taxonomy" id="441950"/>
    <lineage>
        <taxon>Bacteria</taxon>
        <taxon>Pseudomonadati</taxon>
        <taxon>Pseudomonadota</taxon>
        <taxon>Alphaproteobacteria</taxon>
        <taxon>Hyphomicrobiales</taxon>
        <taxon>Nitrobacteraceae</taxon>
        <taxon>Bradyrhizobium</taxon>
    </lineage>
</organism>
<evidence type="ECO:0000313" key="3">
    <source>
        <dbReference type="Proteomes" id="UP001156905"/>
    </source>
</evidence>
<proteinExistence type="predicted"/>
<reference evidence="3" key="1">
    <citation type="journal article" date="2019" name="Int. J. Syst. Evol. Microbiol.">
        <title>The Global Catalogue of Microorganisms (GCM) 10K type strain sequencing project: providing services to taxonomists for standard genome sequencing and annotation.</title>
        <authorList>
            <consortium name="The Broad Institute Genomics Platform"/>
            <consortium name="The Broad Institute Genome Sequencing Center for Infectious Disease"/>
            <person name="Wu L."/>
            <person name="Ma J."/>
        </authorList>
    </citation>
    <scope>NUCLEOTIDE SEQUENCE [LARGE SCALE GENOMIC DNA]</scope>
    <source>
        <strain evidence="3">NBRC 102520</strain>
    </source>
</reference>
<keyword evidence="3" id="KW-1185">Reference proteome</keyword>
<dbReference type="PROSITE" id="PS51725">
    <property type="entry name" value="ABM"/>
    <property type="match status" value="1"/>
</dbReference>
<dbReference type="RefSeq" id="WP_284270396.1">
    <property type="nucleotide sequence ID" value="NZ_BSOW01000020.1"/>
</dbReference>
<evidence type="ECO:0000259" key="1">
    <source>
        <dbReference type="PROSITE" id="PS51725"/>
    </source>
</evidence>
<sequence>MTTLVIMGTFEVAPGKRDQVVPLLMAHRARCLKDEPGTLQFEVVLPRDEESKLLIYEVYENDEAFEVHRNGASIAQWREATAGLGVKVVATKCTPVE</sequence>
<evidence type="ECO:0000313" key="2">
    <source>
        <dbReference type="EMBL" id="GLR88692.1"/>
    </source>
</evidence>
<accession>A0ABQ6B2Q2</accession>
<dbReference type="EMBL" id="BSOW01000020">
    <property type="protein sequence ID" value="GLR88692.1"/>
    <property type="molecule type" value="Genomic_DNA"/>
</dbReference>
<gene>
    <name evidence="2" type="ORF">GCM10007857_54050</name>
</gene>
<dbReference type="Pfam" id="PF03992">
    <property type="entry name" value="ABM"/>
    <property type="match status" value="1"/>
</dbReference>
<dbReference type="Gene3D" id="3.30.70.100">
    <property type="match status" value="1"/>
</dbReference>